<dbReference type="SUPFAM" id="SSF46785">
    <property type="entry name" value="Winged helix' DNA-binding domain"/>
    <property type="match status" value="1"/>
</dbReference>
<dbReference type="InterPro" id="IPR036388">
    <property type="entry name" value="WH-like_DNA-bd_sf"/>
</dbReference>
<dbReference type="Pfam" id="PF00392">
    <property type="entry name" value="GntR"/>
    <property type="match status" value="1"/>
</dbReference>
<keyword evidence="6" id="KW-1185">Reference proteome</keyword>
<gene>
    <name evidence="5" type="primary">araR_4</name>
    <name evidence="5" type="ORF">KS4_33340</name>
</gene>
<evidence type="ECO:0000313" key="6">
    <source>
        <dbReference type="Proteomes" id="UP000317369"/>
    </source>
</evidence>
<sequence length="365" mass="40452">MTTTPSPNTKTLQPIEARAGCPLYEVVKETVVSAIETGHFLPGGRMPSTKELSRQLGVSLVTVHRALQDLVNVGYLERTQGRGTFVVEDRKSKTREFRFGLVIRREASVADIYHSQILEGMRQASHEHAIDLNMMHFENDPRMDCDGHLLINPTQQQLLEYADKLNRNQPVLVVGTKSSIKGAPSIDVDNANLADQAIRHLHSLGHRRFVLVVGARELSTSQERVKGFDAICDQLGIAREDRVIVQASSWHLLAQDKMKLTRALNIANRPTAVFAGGYFLSLDTYDAVSTIGLRIPEDISVVGVDDPASAAHLSPPLTTLRQPLADIGYNAVMTMREHLTNKDHELHSQILQPELVIRKSSGSPR</sequence>
<dbReference type="InterPro" id="IPR028082">
    <property type="entry name" value="Peripla_BP_I"/>
</dbReference>
<reference evidence="5 6" key="1">
    <citation type="submission" date="2019-02" db="EMBL/GenBank/DDBJ databases">
        <title>Deep-cultivation of Planctomycetes and their phenomic and genomic characterization uncovers novel biology.</title>
        <authorList>
            <person name="Wiegand S."/>
            <person name="Jogler M."/>
            <person name="Boedeker C."/>
            <person name="Pinto D."/>
            <person name="Vollmers J."/>
            <person name="Rivas-Marin E."/>
            <person name="Kohn T."/>
            <person name="Peeters S.H."/>
            <person name="Heuer A."/>
            <person name="Rast P."/>
            <person name="Oberbeckmann S."/>
            <person name="Bunk B."/>
            <person name="Jeske O."/>
            <person name="Meyerdierks A."/>
            <person name="Storesund J.E."/>
            <person name="Kallscheuer N."/>
            <person name="Luecker S."/>
            <person name="Lage O.M."/>
            <person name="Pohl T."/>
            <person name="Merkel B.J."/>
            <person name="Hornburger P."/>
            <person name="Mueller R.-W."/>
            <person name="Bruemmer F."/>
            <person name="Labrenz M."/>
            <person name="Spormann A.M."/>
            <person name="Op den Camp H."/>
            <person name="Overmann J."/>
            <person name="Amann R."/>
            <person name="Jetten M.S.M."/>
            <person name="Mascher T."/>
            <person name="Medema M.H."/>
            <person name="Devos D.P."/>
            <person name="Kaster A.-K."/>
            <person name="Ovreas L."/>
            <person name="Rohde M."/>
            <person name="Galperin M.Y."/>
            <person name="Jogler C."/>
        </authorList>
    </citation>
    <scope>NUCLEOTIDE SEQUENCE [LARGE SCALE GENOMIC DNA]</scope>
    <source>
        <strain evidence="5 6">KS4</strain>
    </source>
</reference>
<dbReference type="GO" id="GO:0003700">
    <property type="term" value="F:DNA-binding transcription factor activity"/>
    <property type="evidence" value="ECO:0007669"/>
    <property type="project" value="InterPro"/>
</dbReference>
<protein>
    <submittedName>
        <fullName evidence="5">Arabinose metabolism transcriptional repressor</fullName>
    </submittedName>
</protein>
<evidence type="ECO:0000313" key="5">
    <source>
        <dbReference type="EMBL" id="QDU35253.1"/>
    </source>
</evidence>
<dbReference type="CDD" id="cd07377">
    <property type="entry name" value="WHTH_GntR"/>
    <property type="match status" value="1"/>
</dbReference>
<keyword evidence="3" id="KW-0804">Transcription</keyword>
<dbReference type="CDD" id="cd06267">
    <property type="entry name" value="PBP1_LacI_sugar_binding-like"/>
    <property type="match status" value="1"/>
</dbReference>
<dbReference type="AlphaFoldDB" id="A0A517YYF2"/>
<dbReference type="SMART" id="SM00345">
    <property type="entry name" value="HTH_GNTR"/>
    <property type="match status" value="1"/>
</dbReference>
<organism evidence="5 6">
    <name type="scientific">Poriferisphaera corsica</name>
    <dbReference type="NCBI Taxonomy" id="2528020"/>
    <lineage>
        <taxon>Bacteria</taxon>
        <taxon>Pseudomonadati</taxon>
        <taxon>Planctomycetota</taxon>
        <taxon>Phycisphaerae</taxon>
        <taxon>Phycisphaerales</taxon>
        <taxon>Phycisphaeraceae</taxon>
        <taxon>Poriferisphaera</taxon>
    </lineage>
</organism>
<dbReference type="EMBL" id="CP036425">
    <property type="protein sequence ID" value="QDU35253.1"/>
    <property type="molecule type" value="Genomic_DNA"/>
</dbReference>
<dbReference type="Proteomes" id="UP000317369">
    <property type="component" value="Chromosome"/>
</dbReference>
<evidence type="ECO:0000259" key="4">
    <source>
        <dbReference type="PROSITE" id="PS50949"/>
    </source>
</evidence>
<dbReference type="KEGG" id="pcor:KS4_33340"/>
<accession>A0A517YYF2</accession>
<evidence type="ECO:0000256" key="2">
    <source>
        <dbReference type="ARBA" id="ARBA00023125"/>
    </source>
</evidence>
<dbReference type="Pfam" id="PF13377">
    <property type="entry name" value="Peripla_BP_3"/>
    <property type="match status" value="1"/>
</dbReference>
<evidence type="ECO:0000256" key="1">
    <source>
        <dbReference type="ARBA" id="ARBA00023015"/>
    </source>
</evidence>
<dbReference type="Gene3D" id="1.10.10.10">
    <property type="entry name" value="Winged helix-like DNA-binding domain superfamily/Winged helix DNA-binding domain"/>
    <property type="match status" value="1"/>
</dbReference>
<proteinExistence type="predicted"/>
<feature type="domain" description="HTH gntR-type" evidence="4">
    <location>
        <begin position="21"/>
        <end position="89"/>
    </location>
</feature>
<name>A0A517YYF2_9BACT</name>
<dbReference type="PANTHER" id="PTHR30146">
    <property type="entry name" value="LACI-RELATED TRANSCRIPTIONAL REPRESSOR"/>
    <property type="match status" value="1"/>
</dbReference>
<dbReference type="SUPFAM" id="SSF53822">
    <property type="entry name" value="Periplasmic binding protein-like I"/>
    <property type="match status" value="1"/>
</dbReference>
<dbReference type="InterPro" id="IPR000524">
    <property type="entry name" value="Tscrpt_reg_HTH_GntR"/>
</dbReference>
<dbReference type="GO" id="GO:0000976">
    <property type="term" value="F:transcription cis-regulatory region binding"/>
    <property type="evidence" value="ECO:0007669"/>
    <property type="project" value="TreeGrafter"/>
</dbReference>
<dbReference type="InterPro" id="IPR046335">
    <property type="entry name" value="LacI/GalR-like_sensor"/>
</dbReference>
<dbReference type="OrthoDB" id="9772505at2"/>
<dbReference type="PROSITE" id="PS50949">
    <property type="entry name" value="HTH_GNTR"/>
    <property type="match status" value="1"/>
</dbReference>
<keyword evidence="2" id="KW-0238">DNA-binding</keyword>
<dbReference type="InterPro" id="IPR036390">
    <property type="entry name" value="WH_DNA-bd_sf"/>
</dbReference>
<keyword evidence="1" id="KW-0805">Transcription regulation</keyword>
<dbReference type="RefSeq" id="WP_145080306.1">
    <property type="nucleotide sequence ID" value="NZ_CP036425.1"/>
</dbReference>
<dbReference type="PANTHER" id="PTHR30146:SF109">
    <property type="entry name" value="HTH-TYPE TRANSCRIPTIONAL REGULATOR GALS"/>
    <property type="match status" value="1"/>
</dbReference>
<evidence type="ECO:0000256" key="3">
    <source>
        <dbReference type="ARBA" id="ARBA00023163"/>
    </source>
</evidence>
<dbReference type="Gene3D" id="3.40.50.2300">
    <property type="match status" value="2"/>
</dbReference>